<feature type="domain" description="Tyrosine-protein kinase ephrin type A/B receptor-like" evidence="7">
    <location>
        <begin position="480"/>
        <end position="523"/>
    </location>
</feature>
<dbReference type="InterPro" id="IPR028082">
    <property type="entry name" value="Peripla_BP_I"/>
</dbReference>
<keyword evidence="3" id="KW-1133">Transmembrane helix</keyword>
<evidence type="ECO:0000313" key="8">
    <source>
        <dbReference type="EMBL" id="CEM52520.1"/>
    </source>
</evidence>
<sequence>MLWRFLASLAAHFGVFMPCVEGATISLAHQTERTGFPASLELFSGTGAGVALGEINANPSVLPGHILTIGTTVDGGCTKRQGVGGALDMVINQTWAPIAMGPLCSASVEGSNHVFSGSESSNILPVTNVQDSVVNAQDSVVDTLPSTFKQMTGSDLRVVSHYKMQPDAILYYCAAYRLGYFGDHLLYLTPMWNSRSWATLYPTEGCTPEIVGKGVGNSLSVISPFLRETDDAGTVLEGQRTPSAIWNEIWGPLQAGCAPLGLCDLIDPRDAWSIAGTFYDAVWLSALGLHSYLNDGQAALDGITADDLNTANVTKQSQIYSGLYRALINQDFKGVSGRVRFDSSANRVADMTVGYFDTELAVVDVGRIFIETGEIEWATPLSWTDGSTWHPPSGQFAKVAQALAICPAGYQRNEQDGCVPCEAGYFSPEEGSSCMWCPVGAISEGPASAVCKNCSEGWYAPSTGMSACRACPVGYFRNSSQSAGQCERCPLGTFNSATGSVQCSVCKDTKTTAGYASIVETDCTCKEGSFLNKVTDTCESCLEAMRCEGGDGIPDVKPGYWATAESTENFTGPSVVLHCYRNEEVCKGGPMARETKEDTTTPSRRLFSVRL</sequence>
<dbReference type="InterPro" id="IPR001828">
    <property type="entry name" value="ANF_lig-bd_rcpt"/>
</dbReference>
<organism evidence="8">
    <name type="scientific">Chromera velia CCMP2878</name>
    <dbReference type="NCBI Taxonomy" id="1169474"/>
    <lineage>
        <taxon>Eukaryota</taxon>
        <taxon>Sar</taxon>
        <taxon>Alveolata</taxon>
        <taxon>Colpodellida</taxon>
        <taxon>Chromeraceae</taxon>
        <taxon>Chromera</taxon>
    </lineage>
</organism>
<evidence type="ECO:0000256" key="5">
    <source>
        <dbReference type="SAM" id="SignalP"/>
    </source>
</evidence>
<dbReference type="SUPFAM" id="SSF53822">
    <property type="entry name" value="Periplasmic binding protein-like I"/>
    <property type="match status" value="1"/>
</dbReference>
<dbReference type="InterPro" id="IPR011641">
    <property type="entry name" value="Tyr-kin_ephrin_A/B_rcpt-like"/>
</dbReference>
<keyword evidence="5" id="KW-0732">Signal</keyword>
<feature type="domain" description="Receptor ligand binding region" evidence="6">
    <location>
        <begin position="275"/>
        <end position="351"/>
    </location>
</feature>
<feature type="chain" id="PRO_5005192385" evidence="5">
    <location>
        <begin position="23"/>
        <end position="611"/>
    </location>
</feature>
<evidence type="ECO:0000256" key="3">
    <source>
        <dbReference type="ARBA" id="ARBA00022989"/>
    </source>
</evidence>
<dbReference type="SUPFAM" id="SSF57184">
    <property type="entry name" value="Growth factor receptor domain"/>
    <property type="match status" value="1"/>
</dbReference>
<dbReference type="Gene3D" id="3.40.50.2300">
    <property type="match status" value="2"/>
</dbReference>
<dbReference type="SMART" id="SM01411">
    <property type="entry name" value="Ephrin_rec_like"/>
    <property type="match status" value="2"/>
</dbReference>
<dbReference type="AlphaFoldDB" id="A0A0G4I666"/>
<dbReference type="VEuPathDB" id="CryptoDB:Cvel_11332"/>
<evidence type="ECO:0000259" key="7">
    <source>
        <dbReference type="Pfam" id="PF07699"/>
    </source>
</evidence>
<evidence type="ECO:0000256" key="1">
    <source>
        <dbReference type="ARBA" id="ARBA00004370"/>
    </source>
</evidence>
<comment type="subcellular location">
    <subcellularLocation>
        <location evidence="1">Membrane</location>
    </subcellularLocation>
</comment>
<evidence type="ECO:0000256" key="4">
    <source>
        <dbReference type="ARBA" id="ARBA00023136"/>
    </source>
</evidence>
<evidence type="ECO:0000259" key="6">
    <source>
        <dbReference type="Pfam" id="PF01094"/>
    </source>
</evidence>
<dbReference type="PANTHER" id="PTHR46967:SF1">
    <property type="entry name" value="KERATIN-ASSOCIATED PROTEIN 16-1-LIKE"/>
    <property type="match status" value="1"/>
</dbReference>
<proteinExistence type="predicted"/>
<name>A0A0G4I666_9ALVE</name>
<dbReference type="Gene3D" id="2.10.50.10">
    <property type="entry name" value="Tumor Necrosis Factor Receptor, subunit A, domain 2"/>
    <property type="match status" value="2"/>
</dbReference>
<dbReference type="EMBL" id="CDMZ01005279">
    <property type="protein sequence ID" value="CEM52520.1"/>
    <property type="molecule type" value="Genomic_DNA"/>
</dbReference>
<gene>
    <name evidence="8" type="ORF">Cvel_11332</name>
</gene>
<evidence type="ECO:0000256" key="2">
    <source>
        <dbReference type="ARBA" id="ARBA00022692"/>
    </source>
</evidence>
<dbReference type="PANTHER" id="PTHR46967">
    <property type="entry name" value="INSULIN-LIKE GROWTH FACTOR BINDING PROTEIN,N-TERMINAL"/>
    <property type="match status" value="1"/>
</dbReference>
<dbReference type="Pfam" id="PF07699">
    <property type="entry name" value="Ephrin_rec_like"/>
    <property type="match status" value="1"/>
</dbReference>
<dbReference type="PhylomeDB" id="A0A0G4I666"/>
<feature type="signal peptide" evidence="5">
    <location>
        <begin position="1"/>
        <end position="22"/>
    </location>
</feature>
<keyword evidence="2" id="KW-0812">Transmembrane</keyword>
<accession>A0A0G4I666</accession>
<dbReference type="InterPro" id="IPR009030">
    <property type="entry name" value="Growth_fac_rcpt_cys_sf"/>
</dbReference>
<reference evidence="8" key="1">
    <citation type="submission" date="2014-11" db="EMBL/GenBank/DDBJ databases">
        <authorList>
            <person name="Otto D Thomas"/>
            <person name="Naeem Raeece"/>
        </authorList>
    </citation>
    <scope>NUCLEOTIDE SEQUENCE</scope>
</reference>
<keyword evidence="4" id="KW-0472">Membrane</keyword>
<protein>
    <submittedName>
        <fullName evidence="8">Uncharacterized protein</fullName>
    </submittedName>
</protein>
<dbReference type="Pfam" id="PF01094">
    <property type="entry name" value="ANF_receptor"/>
    <property type="match status" value="1"/>
</dbReference>
<dbReference type="GO" id="GO:0016020">
    <property type="term" value="C:membrane"/>
    <property type="evidence" value="ECO:0007669"/>
    <property type="project" value="UniProtKB-SubCell"/>
</dbReference>